<reference evidence="1 2" key="1">
    <citation type="submission" date="2016-03" db="EMBL/GenBank/DDBJ databases">
        <title>Borrelia hermsii Genome sequencing and assembly.</title>
        <authorList>
            <person name="Bontemps-Gallo S."/>
            <person name="Stewart S."/>
        </authorList>
    </citation>
    <scope>NUCLEOTIDE SEQUENCE [LARGE SCALE GENOMIC DNA]</scope>
    <source>
        <strain evidence="1 2">DAH-2E7</strain>
        <plasmid evidence="2">lp28-4 sequence</plasmid>
    </source>
</reference>
<protein>
    <submittedName>
        <fullName evidence="1">Uncharacterized protein</fullName>
    </submittedName>
</protein>
<accession>A0AAN1CFB7</accession>
<name>A0AAN1CFB7_BORHE</name>
<keyword evidence="1" id="KW-0614">Plasmid</keyword>
<sequence>MAISDENFEEIKRRLQADNVKIQFGVGRGNMEQAKTYIGKLGEPIVVEDRGLFGRVVRIEGIIR</sequence>
<gene>
    <name evidence="1" type="ORF">A0V01_05465</name>
</gene>
<dbReference type="RefSeq" id="WP_043924564.1">
    <property type="nucleotide sequence ID" value="NZ_CP014811.1"/>
</dbReference>
<geneLocation type="plasmid" evidence="2">
    <name>lp28-4 sequence</name>
</geneLocation>
<evidence type="ECO:0000313" key="2">
    <source>
        <dbReference type="Proteomes" id="UP000075229"/>
    </source>
</evidence>
<evidence type="ECO:0000313" key="1">
    <source>
        <dbReference type="EMBL" id="AMR76059.1"/>
    </source>
</evidence>
<proteinExistence type="predicted"/>
<dbReference type="Proteomes" id="UP000075229">
    <property type="component" value="Plasmid Unnamed"/>
</dbReference>
<dbReference type="EMBL" id="CP014811">
    <property type="protein sequence ID" value="AMR76059.1"/>
    <property type="molecule type" value="Genomic_DNA"/>
</dbReference>
<organism evidence="1 2">
    <name type="scientific">Borrelia hermsii</name>
    <dbReference type="NCBI Taxonomy" id="140"/>
    <lineage>
        <taxon>Bacteria</taxon>
        <taxon>Pseudomonadati</taxon>
        <taxon>Spirochaetota</taxon>
        <taxon>Spirochaetia</taxon>
        <taxon>Spirochaetales</taxon>
        <taxon>Borreliaceae</taxon>
        <taxon>Borrelia</taxon>
    </lineage>
</organism>
<dbReference type="AlphaFoldDB" id="A0AAN1CFB7"/>